<keyword evidence="3" id="KW-1185">Reference proteome</keyword>
<name>A0AAN6YP37_9PEZI</name>
<dbReference type="Proteomes" id="UP001301958">
    <property type="component" value="Unassembled WGS sequence"/>
</dbReference>
<reference evidence="2" key="2">
    <citation type="submission" date="2023-05" db="EMBL/GenBank/DDBJ databases">
        <authorList>
            <consortium name="Lawrence Berkeley National Laboratory"/>
            <person name="Steindorff A."/>
            <person name="Hensen N."/>
            <person name="Bonometti L."/>
            <person name="Westerberg I."/>
            <person name="Brannstrom I.O."/>
            <person name="Guillou S."/>
            <person name="Cros-Aarteil S."/>
            <person name="Calhoun S."/>
            <person name="Haridas S."/>
            <person name="Kuo A."/>
            <person name="Mondo S."/>
            <person name="Pangilinan J."/>
            <person name="Riley R."/>
            <person name="Labutti K."/>
            <person name="Andreopoulos B."/>
            <person name="Lipzen A."/>
            <person name="Chen C."/>
            <person name="Yanf M."/>
            <person name="Daum C."/>
            <person name="Ng V."/>
            <person name="Clum A."/>
            <person name="Ohm R."/>
            <person name="Martin F."/>
            <person name="Silar P."/>
            <person name="Natvig D."/>
            <person name="Lalanne C."/>
            <person name="Gautier V."/>
            <person name="Ament-Velasquez S.L."/>
            <person name="Kruys A."/>
            <person name="Hutchinson M.I."/>
            <person name="Powell A.J."/>
            <person name="Barry K."/>
            <person name="Miller A.N."/>
            <person name="Grigoriev I.V."/>
            <person name="Debuchy R."/>
            <person name="Gladieux P."/>
            <person name="Thoren M.H."/>
            <person name="Johannesson H."/>
        </authorList>
    </citation>
    <scope>NUCLEOTIDE SEQUENCE</scope>
    <source>
        <strain evidence="2">CBS 990.96</strain>
    </source>
</reference>
<feature type="region of interest" description="Disordered" evidence="1">
    <location>
        <begin position="387"/>
        <end position="410"/>
    </location>
</feature>
<evidence type="ECO:0000313" key="2">
    <source>
        <dbReference type="EMBL" id="KAK4222060.1"/>
    </source>
</evidence>
<feature type="compositionally biased region" description="Polar residues" evidence="1">
    <location>
        <begin position="398"/>
        <end position="410"/>
    </location>
</feature>
<evidence type="ECO:0000313" key="3">
    <source>
        <dbReference type="Proteomes" id="UP001301958"/>
    </source>
</evidence>
<evidence type="ECO:0000256" key="1">
    <source>
        <dbReference type="SAM" id="MobiDB-lite"/>
    </source>
</evidence>
<dbReference type="AlphaFoldDB" id="A0AAN6YP37"/>
<proteinExistence type="predicted"/>
<feature type="compositionally biased region" description="Basic and acidic residues" evidence="1">
    <location>
        <begin position="21"/>
        <end position="31"/>
    </location>
</feature>
<sequence length="410" mass="45603">MAKKKEGEDRDPSGGIPPKGESLKSHVKPDNPHGYPAPPPFFHNRSVPNWDAAKHSVQPDGKTIFAAGGLRMNPRILTGSSVFPHPRRPRPPTMIWGEDGEDYLRAKAAFNCSAPQAPTSKGKQKEKGPSRYGRPAFNPNQDVSSYEGEVSAKEKMSNHQNALGIIRPKTPPPRDTEILADNQTTPTQAKPGFKDIQQTPKSIRLVPQDTNDGAESIRSEPMEYTTPPPRNLAARPRHHYSQPILFNLQAGHPIPPPTRPPPAPPETFGSYQSTAGFTLSPPYSAHNMRTNTSEMYDTGHSTYAFTPATPYNDPDESCGRQYEYEYDYNQDSNYIIQPLPEEETEYTFQHSLHAYPVGDDPYIDTEQAQFAARRPLTMIFEGIEVEEEHSEASRSEAVTYSGSHGPQIND</sequence>
<comment type="caution">
    <text evidence="2">The sequence shown here is derived from an EMBL/GenBank/DDBJ whole genome shotgun (WGS) entry which is preliminary data.</text>
</comment>
<feature type="region of interest" description="Disordered" evidence="1">
    <location>
        <begin position="112"/>
        <end position="234"/>
    </location>
</feature>
<accession>A0AAN6YP37</accession>
<feature type="region of interest" description="Disordered" evidence="1">
    <location>
        <begin position="77"/>
        <end position="98"/>
    </location>
</feature>
<gene>
    <name evidence="2" type="ORF">QBC38DRAFT_549541</name>
</gene>
<feature type="compositionally biased region" description="Basic and acidic residues" evidence="1">
    <location>
        <begin position="1"/>
        <end position="12"/>
    </location>
</feature>
<organism evidence="2 3">
    <name type="scientific">Podospora fimiseda</name>
    <dbReference type="NCBI Taxonomy" id="252190"/>
    <lineage>
        <taxon>Eukaryota</taxon>
        <taxon>Fungi</taxon>
        <taxon>Dikarya</taxon>
        <taxon>Ascomycota</taxon>
        <taxon>Pezizomycotina</taxon>
        <taxon>Sordariomycetes</taxon>
        <taxon>Sordariomycetidae</taxon>
        <taxon>Sordariales</taxon>
        <taxon>Podosporaceae</taxon>
        <taxon>Podospora</taxon>
    </lineage>
</organism>
<feature type="region of interest" description="Disordered" evidence="1">
    <location>
        <begin position="1"/>
        <end position="47"/>
    </location>
</feature>
<dbReference type="EMBL" id="MU865494">
    <property type="protein sequence ID" value="KAK4222060.1"/>
    <property type="molecule type" value="Genomic_DNA"/>
</dbReference>
<reference evidence="2" key="1">
    <citation type="journal article" date="2023" name="Mol. Phylogenet. Evol.">
        <title>Genome-scale phylogeny and comparative genomics of the fungal order Sordariales.</title>
        <authorList>
            <person name="Hensen N."/>
            <person name="Bonometti L."/>
            <person name="Westerberg I."/>
            <person name="Brannstrom I.O."/>
            <person name="Guillou S."/>
            <person name="Cros-Aarteil S."/>
            <person name="Calhoun S."/>
            <person name="Haridas S."/>
            <person name="Kuo A."/>
            <person name="Mondo S."/>
            <person name="Pangilinan J."/>
            <person name="Riley R."/>
            <person name="LaButti K."/>
            <person name="Andreopoulos B."/>
            <person name="Lipzen A."/>
            <person name="Chen C."/>
            <person name="Yan M."/>
            <person name="Daum C."/>
            <person name="Ng V."/>
            <person name="Clum A."/>
            <person name="Steindorff A."/>
            <person name="Ohm R.A."/>
            <person name="Martin F."/>
            <person name="Silar P."/>
            <person name="Natvig D.O."/>
            <person name="Lalanne C."/>
            <person name="Gautier V."/>
            <person name="Ament-Velasquez S.L."/>
            <person name="Kruys A."/>
            <person name="Hutchinson M.I."/>
            <person name="Powell A.J."/>
            <person name="Barry K."/>
            <person name="Miller A.N."/>
            <person name="Grigoriev I.V."/>
            <person name="Debuchy R."/>
            <person name="Gladieux P."/>
            <person name="Hiltunen Thoren M."/>
            <person name="Johannesson H."/>
        </authorList>
    </citation>
    <scope>NUCLEOTIDE SEQUENCE</scope>
    <source>
        <strain evidence="2">CBS 990.96</strain>
    </source>
</reference>
<protein>
    <submittedName>
        <fullName evidence="2">Uncharacterized protein</fullName>
    </submittedName>
</protein>